<protein>
    <recommendedName>
        <fullName evidence="3 14">Mevalonate kinase</fullName>
        <shortName evidence="14">MK</shortName>
        <shortName evidence="14">MVK</shortName>
        <ecNumber evidence="3 14">2.7.1.36</ecNumber>
    </recommendedName>
</protein>
<dbReference type="GO" id="GO:0004496">
    <property type="term" value="F:mevalonate kinase activity"/>
    <property type="evidence" value="ECO:0007669"/>
    <property type="project" value="UniProtKB-UniRule"/>
</dbReference>
<dbReference type="Pfam" id="PF08544">
    <property type="entry name" value="GHMP_kinases_C"/>
    <property type="match status" value="1"/>
</dbReference>
<dbReference type="Proteomes" id="UP000005270">
    <property type="component" value="Chromosome"/>
</dbReference>
<dbReference type="InterPro" id="IPR022937">
    <property type="entry name" value="Mevalonate_kinase_arc"/>
</dbReference>
<dbReference type="InterPro" id="IPR014721">
    <property type="entry name" value="Ribsml_uS5_D2-typ_fold_subgr"/>
</dbReference>
<comment type="subcellular location">
    <subcellularLocation>
        <location evidence="1 14">Cytoplasm</location>
    </subcellularLocation>
</comment>
<comment type="caution">
    <text evidence="14">Lacks conserved residue(s) required for the propagation of feature annotation.</text>
</comment>
<keyword evidence="6 14" id="KW-0808">Transferase</keyword>
<evidence type="ECO:0000256" key="2">
    <source>
        <dbReference type="ARBA" id="ARBA00006495"/>
    </source>
</evidence>
<dbReference type="EC" id="2.7.1.36" evidence="3 14"/>
<comment type="cofactor">
    <cofactor evidence="14">
        <name>Mg(2+)</name>
        <dbReference type="ChEBI" id="CHEBI:18420"/>
    </cofactor>
</comment>
<dbReference type="InterPro" id="IPR036554">
    <property type="entry name" value="GHMP_kinase_C_sf"/>
</dbReference>
<evidence type="ECO:0000256" key="12">
    <source>
        <dbReference type="ARBA" id="ARBA00023229"/>
    </source>
</evidence>
<dbReference type="SUPFAM" id="SSF55060">
    <property type="entry name" value="GHMP Kinase, C-terminal domain"/>
    <property type="match status" value="1"/>
</dbReference>
<dbReference type="EMBL" id="CP003531">
    <property type="protein sequence ID" value="AFK51781.1"/>
    <property type="molecule type" value="Genomic_DNA"/>
</dbReference>
<keyword evidence="5 14" id="KW-0444">Lipid biosynthesis</keyword>
<name>I3TG93_THEC1</name>
<evidence type="ECO:0000313" key="17">
    <source>
        <dbReference type="EMBL" id="AFK51781.1"/>
    </source>
</evidence>
<keyword evidence="11 14" id="KW-0443">Lipid metabolism</keyword>
<evidence type="ECO:0000256" key="7">
    <source>
        <dbReference type="ARBA" id="ARBA00022741"/>
    </source>
</evidence>
<dbReference type="KEGG" id="thg:TCELL_1359"/>
<dbReference type="InterPro" id="IPR006205">
    <property type="entry name" value="Mev_gal_kin"/>
</dbReference>
<dbReference type="InterPro" id="IPR020568">
    <property type="entry name" value="Ribosomal_Su5_D2-typ_SF"/>
</dbReference>
<keyword evidence="8 14" id="KW-0418">Kinase</keyword>
<dbReference type="Gene3D" id="3.30.70.890">
    <property type="entry name" value="GHMP kinase, C-terminal domain"/>
    <property type="match status" value="1"/>
</dbReference>
<dbReference type="PRINTS" id="PR00959">
    <property type="entry name" value="MEVGALKINASE"/>
</dbReference>
<keyword evidence="18" id="KW-1185">Reference proteome</keyword>
<evidence type="ECO:0000313" key="18">
    <source>
        <dbReference type="Proteomes" id="UP000005270"/>
    </source>
</evidence>
<evidence type="ECO:0000256" key="9">
    <source>
        <dbReference type="ARBA" id="ARBA00022840"/>
    </source>
</evidence>
<organism evidence="17 18">
    <name type="scientific">Thermogladius calderae (strain DSM 22663 / VKM B-2946 / 1633)</name>
    <dbReference type="NCBI Taxonomy" id="1184251"/>
    <lineage>
        <taxon>Archaea</taxon>
        <taxon>Thermoproteota</taxon>
        <taxon>Thermoprotei</taxon>
        <taxon>Desulfurococcales</taxon>
        <taxon>Desulfurococcaceae</taxon>
        <taxon>Thermogladius</taxon>
    </lineage>
</organism>
<dbReference type="Gene3D" id="3.30.230.10">
    <property type="match status" value="1"/>
</dbReference>
<gene>
    <name evidence="14" type="primary">mvk</name>
    <name evidence="17" type="ordered locus">TCELL_1359</name>
</gene>
<dbReference type="NCBIfam" id="TIGR00549">
    <property type="entry name" value="mevalon_kin"/>
    <property type="match status" value="1"/>
</dbReference>
<comment type="similarity">
    <text evidence="2 14">Belongs to the GHMP kinase family. Mevalonate kinase subfamily.</text>
</comment>
<evidence type="ECO:0000256" key="11">
    <source>
        <dbReference type="ARBA" id="ARBA00023098"/>
    </source>
</evidence>
<dbReference type="STRING" id="1184251.TCELL_1359"/>
<dbReference type="HOGENOM" id="CLU_017814_0_0_2"/>
<sequence length="321" mass="34363">MSRMVCSLAPGKVILLGEHFVVKGMPAIGAAVTLYARVCVSRGQGRVESRQLGLLLDLSSNTVNDKGLYRVVEELAGRFGLKRDFHATIDSEIPISSGMGSSAAVAVSTTHALLSFAGVEPDKKVVWEVSFEAEKVYHVRPSGVDNTLSTYGGVMVYERGVFNRVKTRWPDDVLIVIADSGVKRSTGSVVADVLNRYDKYSKVMSRIYDAASELVRDAIKSIETGDFARLGELMNINHGLLSSIGVSSRVLESIVWAMRDAGALGAKISGAGRGGIVIGLVETSKVPSVIEKIKSLGLAPLVVQIDDEGVRRAPDNRTSQG</sequence>
<evidence type="ECO:0000256" key="1">
    <source>
        <dbReference type="ARBA" id="ARBA00004496"/>
    </source>
</evidence>
<evidence type="ECO:0000256" key="5">
    <source>
        <dbReference type="ARBA" id="ARBA00022516"/>
    </source>
</evidence>
<dbReference type="InterPro" id="IPR013750">
    <property type="entry name" value="GHMP_kinase_C_dom"/>
</dbReference>
<evidence type="ECO:0000259" key="16">
    <source>
        <dbReference type="Pfam" id="PF08544"/>
    </source>
</evidence>
<dbReference type="PANTHER" id="PTHR43290:SF2">
    <property type="entry name" value="MEVALONATE KINASE"/>
    <property type="match status" value="1"/>
</dbReference>
<dbReference type="InterPro" id="IPR006204">
    <property type="entry name" value="GHMP_kinase_N_dom"/>
</dbReference>
<evidence type="ECO:0000256" key="6">
    <source>
        <dbReference type="ARBA" id="ARBA00022679"/>
    </source>
</evidence>
<dbReference type="InParanoid" id="I3TG93"/>
<feature type="domain" description="GHMP kinase N-terminal" evidence="15">
    <location>
        <begin position="69"/>
        <end position="153"/>
    </location>
</feature>
<evidence type="ECO:0000256" key="3">
    <source>
        <dbReference type="ARBA" id="ARBA00012103"/>
    </source>
</evidence>
<dbReference type="PANTHER" id="PTHR43290">
    <property type="entry name" value="MEVALONATE KINASE"/>
    <property type="match status" value="1"/>
</dbReference>
<dbReference type="PROSITE" id="PS00627">
    <property type="entry name" value="GHMP_KINASES_ATP"/>
    <property type="match status" value="1"/>
</dbReference>
<evidence type="ECO:0000256" key="4">
    <source>
        <dbReference type="ARBA" id="ARBA00022490"/>
    </source>
</evidence>
<dbReference type="FunCoup" id="I3TG93">
    <property type="interactions" value="93"/>
</dbReference>
<accession>I3TG93</accession>
<dbReference type="SUPFAM" id="SSF54211">
    <property type="entry name" value="Ribosomal protein S5 domain 2-like"/>
    <property type="match status" value="1"/>
</dbReference>
<dbReference type="AlphaFoldDB" id="I3TG93"/>
<keyword evidence="4 14" id="KW-0963">Cytoplasm</keyword>
<comment type="pathway">
    <text evidence="13 14">Isoprenoid biosynthesis; isopentenyl diphosphate biosynthesis via mevalonate pathway; isopentenyl diphosphate from (R)-mevalonate: step 1/3.</text>
</comment>
<keyword evidence="9 14" id="KW-0067">ATP-binding</keyword>
<evidence type="ECO:0000256" key="8">
    <source>
        <dbReference type="ARBA" id="ARBA00022777"/>
    </source>
</evidence>
<dbReference type="GO" id="GO:0019287">
    <property type="term" value="P:isopentenyl diphosphate biosynthetic process, mevalonate pathway"/>
    <property type="evidence" value="ECO:0007669"/>
    <property type="project" value="UniProtKB-UniRule"/>
</dbReference>
<feature type="domain" description="GHMP kinase C-terminal" evidence="16">
    <location>
        <begin position="218"/>
        <end position="295"/>
    </location>
</feature>
<dbReference type="GO" id="GO:0005829">
    <property type="term" value="C:cytosol"/>
    <property type="evidence" value="ECO:0007669"/>
    <property type="project" value="TreeGrafter"/>
</dbReference>
<comment type="subunit">
    <text evidence="14">Homodimer.</text>
</comment>
<dbReference type="UniPathway" id="UPA00057">
    <property type="reaction ID" value="UER00098"/>
</dbReference>
<comment type="catalytic activity">
    <reaction evidence="14">
        <text>(R)-mevalonate + ATP = (R)-5-phosphomevalonate + ADP + H(+)</text>
        <dbReference type="Rhea" id="RHEA:17065"/>
        <dbReference type="ChEBI" id="CHEBI:15378"/>
        <dbReference type="ChEBI" id="CHEBI:30616"/>
        <dbReference type="ChEBI" id="CHEBI:36464"/>
        <dbReference type="ChEBI" id="CHEBI:58146"/>
        <dbReference type="ChEBI" id="CHEBI:456216"/>
        <dbReference type="EC" id="2.7.1.36"/>
    </reaction>
</comment>
<keyword evidence="7 14" id="KW-0547">Nucleotide-binding</keyword>
<evidence type="ECO:0000256" key="13">
    <source>
        <dbReference type="ARBA" id="ARBA00029438"/>
    </source>
</evidence>
<keyword evidence="12 14" id="KW-0414">Isoprene biosynthesis</keyword>
<dbReference type="InterPro" id="IPR006203">
    <property type="entry name" value="GHMP_knse_ATP-bd_CS"/>
</dbReference>
<evidence type="ECO:0000259" key="15">
    <source>
        <dbReference type="Pfam" id="PF00288"/>
    </source>
</evidence>
<comment type="function">
    <text evidence="14">Catalyzes the phosphorylation of (R)-mevalonate (MVA) to (R)-mevalonate 5-phosphate (MVAP). Functions in the mevalonate (MVA) pathway leading to isopentenyl diphosphate (IPP), a key precursor for the biosynthesis of isoprenoid compounds such as archaeal membrane lipids.</text>
</comment>
<dbReference type="GO" id="GO:0005524">
    <property type="term" value="F:ATP binding"/>
    <property type="evidence" value="ECO:0007669"/>
    <property type="project" value="UniProtKB-UniRule"/>
</dbReference>
<evidence type="ECO:0000256" key="10">
    <source>
        <dbReference type="ARBA" id="ARBA00022842"/>
    </source>
</evidence>
<evidence type="ECO:0000256" key="14">
    <source>
        <dbReference type="HAMAP-Rule" id="MF_00217"/>
    </source>
</evidence>
<reference evidence="17 18" key="1">
    <citation type="journal article" date="2012" name="J. Bacteriol.">
        <title>Complete genome sequence of the hyperthermophilic cellulolytic Crenarchaeon 'Thermogladius cellulolyticus' 1633.</title>
        <authorList>
            <person name="Mardanov A.V."/>
            <person name="Kochetkova T.V."/>
            <person name="Beletsky A.V."/>
            <person name="Bonch-Osmolovskaya E.A."/>
            <person name="Ravin N.V."/>
            <person name="Skryabin K.G."/>
        </authorList>
    </citation>
    <scope>NUCLEOTIDE SEQUENCE [LARGE SCALE GENOMIC DNA]</scope>
    <source>
        <strain evidence="18">DSM 22663 / VKM B-2946 / 1633</strain>
    </source>
</reference>
<proteinExistence type="inferred from homology"/>
<dbReference type="GO" id="GO:0000287">
    <property type="term" value="F:magnesium ion binding"/>
    <property type="evidence" value="ECO:0007669"/>
    <property type="project" value="UniProtKB-UniRule"/>
</dbReference>
<keyword evidence="10 14" id="KW-0460">Magnesium</keyword>
<dbReference type="eggNOG" id="arCOG01028">
    <property type="taxonomic scope" value="Archaea"/>
</dbReference>
<dbReference type="HAMAP" id="MF_00217">
    <property type="entry name" value="Mevalonate_kinase"/>
    <property type="match status" value="1"/>
</dbReference>
<feature type="active site" description="Proton acceptor" evidence="14">
    <location>
        <position position="145"/>
    </location>
</feature>
<dbReference type="Pfam" id="PF00288">
    <property type="entry name" value="GHMP_kinases_N"/>
    <property type="match status" value="1"/>
</dbReference>